<organism evidence="2 3">
    <name type="scientific">Urochloa decumbens</name>
    <dbReference type="NCBI Taxonomy" id="240449"/>
    <lineage>
        <taxon>Eukaryota</taxon>
        <taxon>Viridiplantae</taxon>
        <taxon>Streptophyta</taxon>
        <taxon>Embryophyta</taxon>
        <taxon>Tracheophyta</taxon>
        <taxon>Spermatophyta</taxon>
        <taxon>Magnoliopsida</taxon>
        <taxon>Liliopsida</taxon>
        <taxon>Poales</taxon>
        <taxon>Poaceae</taxon>
        <taxon>PACMAD clade</taxon>
        <taxon>Panicoideae</taxon>
        <taxon>Panicodae</taxon>
        <taxon>Paniceae</taxon>
        <taxon>Melinidinae</taxon>
        <taxon>Urochloa</taxon>
    </lineage>
</organism>
<dbReference type="EMBL" id="CAXIPR030002840">
    <property type="protein sequence ID" value="CAM0150185.1"/>
    <property type="molecule type" value="Genomic_DNA"/>
</dbReference>
<feature type="region of interest" description="Disordered" evidence="1">
    <location>
        <begin position="117"/>
        <end position="253"/>
    </location>
</feature>
<proteinExistence type="predicted"/>
<protein>
    <submittedName>
        <fullName evidence="2">Uncharacterized protein</fullName>
    </submittedName>
</protein>
<dbReference type="Proteomes" id="UP001497457">
    <property type="component" value="Unassembled WGS sequence"/>
</dbReference>
<feature type="compositionally biased region" description="Acidic residues" evidence="1">
    <location>
        <begin position="212"/>
        <end position="221"/>
    </location>
</feature>
<feature type="compositionally biased region" description="Pro residues" evidence="1">
    <location>
        <begin position="182"/>
        <end position="196"/>
    </location>
</feature>
<dbReference type="PANTHER" id="PTHR31903">
    <property type="entry name" value="F12F1.11-RELATED"/>
    <property type="match status" value="1"/>
</dbReference>
<keyword evidence="3" id="KW-1185">Reference proteome</keyword>
<evidence type="ECO:0000313" key="2">
    <source>
        <dbReference type="EMBL" id="CAM0150185.1"/>
    </source>
</evidence>
<comment type="caution">
    <text evidence="2">The sequence shown here is derived from an EMBL/GenBank/DDBJ whole genome shotgun (WGS) entry which is preliminary data.</text>
</comment>
<evidence type="ECO:0000256" key="1">
    <source>
        <dbReference type="SAM" id="MobiDB-lite"/>
    </source>
</evidence>
<dbReference type="AlphaFoldDB" id="A0ABC9H5Z3"/>
<evidence type="ECO:0000313" key="3">
    <source>
        <dbReference type="Proteomes" id="UP001497457"/>
    </source>
</evidence>
<gene>
    <name evidence="2" type="ORF">URODEC1_LOCUS123282</name>
</gene>
<reference evidence="2 3" key="1">
    <citation type="submission" date="2024-10" db="EMBL/GenBank/DDBJ databases">
        <authorList>
            <person name="Ryan C."/>
        </authorList>
    </citation>
    <scope>NUCLEOTIDE SEQUENCE [LARGE SCALE GENOMIC DNA]</scope>
</reference>
<accession>A0ABC9H5Z3</accession>
<dbReference type="PANTHER" id="PTHR31903:SF4">
    <property type="entry name" value="OS11G0490300 PROTEIN"/>
    <property type="match status" value="1"/>
</dbReference>
<feature type="compositionally biased region" description="Basic and acidic residues" evidence="1">
    <location>
        <begin position="148"/>
        <end position="178"/>
    </location>
</feature>
<sequence length="253" mass="26025">MGKGKVHPSPSLPAAAGGGELTAEAVLMRLLPAAVLAAAASLGAEGKEVLAYLVLSSLRSSAPPTPARGEAAAGGHRPELGCGCFGCYTAYWSRWDGSPEDDREAIHRAIEAFEEHLTKEEKEAGGKGGGGTRRGRKKRAAAAVAAAADKDAAAGKEKSGKGKGKGKDKGKGKGKEVAVDPLPLPLPLPPPPPASPAPEEAPKAEDGADYLTAEEEKEPEDAATTSAAGEEEKRRRGWGGVLSWRSWGLWGSH</sequence>
<name>A0ABC9H5Z3_9POAL</name>